<dbReference type="OrthoDB" id="8019066at2"/>
<protein>
    <submittedName>
        <fullName evidence="1">Uncharacterized protein</fullName>
    </submittedName>
</protein>
<keyword evidence="2" id="KW-1185">Reference proteome</keyword>
<evidence type="ECO:0000313" key="2">
    <source>
        <dbReference type="Proteomes" id="UP000198804"/>
    </source>
</evidence>
<proteinExistence type="predicted"/>
<gene>
    <name evidence="1" type="ORF">SAMN04488125_12758</name>
</gene>
<dbReference type="Proteomes" id="UP000198804">
    <property type="component" value="Unassembled WGS sequence"/>
</dbReference>
<dbReference type="AlphaFoldDB" id="A0A1I4L5Q0"/>
<evidence type="ECO:0000313" key="1">
    <source>
        <dbReference type="EMBL" id="SFL85987.1"/>
    </source>
</evidence>
<dbReference type="RefSeq" id="WP_131803926.1">
    <property type="nucleotide sequence ID" value="NZ_FOSV01000027.1"/>
</dbReference>
<reference evidence="2" key="1">
    <citation type="submission" date="2016-10" db="EMBL/GenBank/DDBJ databases">
        <authorList>
            <person name="Varghese N."/>
            <person name="Submissions S."/>
        </authorList>
    </citation>
    <scope>NUCLEOTIDE SEQUENCE [LARGE SCALE GENOMIC DNA]</scope>
    <source>
        <strain evidence="2">CGMCC 1.6474</strain>
    </source>
</reference>
<organism evidence="1 2">
    <name type="scientific">Methylorubrum salsuginis</name>
    <dbReference type="NCBI Taxonomy" id="414703"/>
    <lineage>
        <taxon>Bacteria</taxon>
        <taxon>Pseudomonadati</taxon>
        <taxon>Pseudomonadota</taxon>
        <taxon>Alphaproteobacteria</taxon>
        <taxon>Hyphomicrobiales</taxon>
        <taxon>Methylobacteriaceae</taxon>
        <taxon>Methylorubrum</taxon>
    </lineage>
</organism>
<name>A0A1I4L5Q0_9HYPH</name>
<sequence length="134" mass="15051">MKNWKERALQMEAYVRQDDQEGRNGTHGVLERADVVWAVWSDDGETPVVRVIRGRDLDGPDLKHGALQFQNELGALETAALHGDEIGLRKDGRTLDLPKPAVPRHLISLLMLDPVLFYDGTEMEFVCPFEVEGA</sequence>
<dbReference type="EMBL" id="FOSV01000027">
    <property type="protein sequence ID" value="SFL85987.1"/>
    <property type="molecule type" value="Genomic_DNA"/>
</dbReference>
<accession>A0A1I4L5Q0</accession>